<organism evidence="3 4">
    <name type="scientific">Ligilactobacillus salivarius</name>
    <dbReference type="NCBI Taxonomy" id="1624"/>
    <lineage>
        <taxon>Bacteria</taxon>
        <taxon>Bacillati</taxon>
        <taxon>Bacillota</taxon>
        <taxon>Bacilli</taxon>
        <taxon>Lactobacillales</taxon>
        <taxon>Lactobacillaceae</taxon>
        <taxon>Ligilactobacillus</taxon>
    </lineage>
</organism>
<dbReference type="Proteomes" id="UP000467635">
    <property type="component" value="Unassembled WGS sequence"/>
</dbReference>
<dbReference type="NCBIfam" id="NF000582">
    <property type="entry name" value="PRK00006.1"/>
    <property type="match status" value="1"/>
</dbReference>
<dbReference type="Gene3D" id="3.10.129.10">
    <property type="entry name" value="Hotdog Thioesterase"/>
    <property type="match status" value="1"/>
</dbReference>
<dbReference type="CDD" id="cd01288">
    <property type="entry name" value="FabZ"/>
    <property type="match status" value="1"/>
</dbReference>
<dbReference type="PANTHER" id="PTHR30272:SF1">
    <property type="entry name" value="3-HYDROXYACYL-[ACYL-CARRIER-PROTEIN] DEHYDRATASE"/>
    <property type="match status" value="1"/>
</dbReference>
<accession>A0A7X2MDT3</accession>
<proteinExistence type="inferred from homology"/>
<evidence type="ECO:0000256" key="1">
    <source>
        <dbReference type="ARBA" id="ARBA00009174"/>
    </source>
</evidence>
<protein>
    <submittedName>
        <fullName evidence="3">3-hydroxyacyl-ACP dehydratase FabZ</fullName>
        <ecNumber evidence="3">4.2.1.59</ecNumber>
    </submittedName>
</protein>
<dbReference type="Pfam" id="PF07977">
    <property type="entry name" value="FabA"/>
    <property type="match status" value="1"/>
</dbReference>
<gene>
    <name evidence="3" type="primary">fabZ</name>
    <name evidence="3" type="ORF">GKC33_01865</name>
</gene>
<comment type="caution">
    <text evidence="3">The sequence shown here is derived from an EMBL/GenBank/DDBJ whole genome shotgun (WGS) entry which is preliminary data.</text>
</comment>
<dbReference type="InterPro" id="IPR029069">
    <property type="entry name" value="HotDog_dom_sf"/>
</dbReference>
<dbReference type="EMBL" id="WKKX01000037">
    <property type="protein sequence ID" value="MSE07507.1"/>
    <property type="molecule type" value="Genomic_DNA"/>
</dbReference>
<dbReference type="SUPFAM" id="SSF54637">
    <property type="entry name" value="Thioesterase/thiol ester dehydrase-isomerase"/>
    <property type="match status" value="1"/>
</dbReference>
<reference evidence="3 4" key="1">
    <citation type="submission" date="2019-11" db="EMBL/GenBank/DDBJ databases">
        <title>Draft Genome Sequence of Plant Growth-Promoting Rhizosphere-Associated Bacteria.</title>
        <authorList>
            <person name="Vasilyev I.Y."/>
            <person name="Radchenko V."/>
            <person name="Ilnitskaya E.V."/>
        </authorList>
    </citation>
    <scope>NUCLEOTIDE SEQUENCE [LARGE SCALE GENOMIC DNA]</scope>
    <source>
        <strain evidence="3 4">VRA_01-1sq_f</strain>
    </source>
</reference>
<evidence type="ECO:0000256" key="2">
    <source>
        <dbReference type="ARBA" id="ARBA00023239"/>
    </source>
</evidence>
<dbReference type="InterPro" id="IPR013114">
    <property type="entry name" value="FabA_FabZ"/>
</dbReference>
<dbReference type="AlphaFoldDB" id="A0A7X2MDT3"/>
<dbReference type="PANTHER" id="PTHR30272">
    <property type="entry name" value="3-HYDROXYACYL-[ACYL-CARRIER-PROTEIN] DEHYDRATASE"/>
    <property type="match status" value="1"/>
</dbReference>
<sequence>MDFNDVKKLMEDFNNSPTRELEITTDGFHIHLSKNEAPFISQDNKNYADSPAIEASDESIVSSKNDDLDDASLIKSPMVGTVYLQPEPEKAVAKRNVTINEELFNGHFPGNPVMPGVLIVEALAQTGAVALLSLPEFKGKTAYFGGIKSAKFRKVVRPGDSLRLEVTLEKIRNNVGLGKAIATVDGKKACTAELTFMIG</sequence>
<keyword evidence="2 3" id="KW-0456">Lyase</keyword>
<evidence type="ECO:0000313" key="4">
    <source>
        <dbReference type="Proteomes" id="UP000467635"/>
    </source>
</evidence>
<comment type="similarity">
    <text evidence="1">Belongs to the thioester dehydratase family. FabZ subfamily.</text>
</comment>
<name>A0A7X2MDT3_9LACO</name>
<dbReference type="GO" id="GO:0019171">
    <property type="term" value="F:(3R)-hydroxyacyl-[acyl-carrier-protein] dehydratase activity"/>
    <property type="evidence" value="ECO:0007669"/>
    <property type="project" value="UniProtKB-EC"/>
</dbReference>
<evidence type="ECO:0000313" key="3">
    <source>
        <dbReference type="EMBL" id="MSE07507.1"/>
    </source>
</evidence>
<dbReference type="EC" id="4.2.1.59" evidence="3"/>